<dbReference type="SMART" id="SM00385">
    <property type="entry name" value="CYCLIN"/>
    <property type="match status" value="1"/>
</dbReference>
<dbReference type="PANTHER" id="PTHR10177">
    <property type="entry name" value="CYCLINS"/>
    <property type="match status" value="1"/>
</dbReference>
<accession>A0ABR4NM25</accession>
<keyword evidence="7" id="KW-1185">Reference proteome</keyword>
<dbReference type="Gene3D" id="1.10.472.10">
    <property type="entry name" value="Cyclin-like"/>
    <property type="match status" value="1"/>
</dbReference>
<dbReference type="InterPro" id="IPR013763">
    <property type="entry name" value="Cyclin-like_dom"/>
</dbReference>
<comment type="caution">
    <text evidence="6">The sequence shown here is derived from an EMBL/GenBank/DDBJ whole genome shotgun (WGS) entry which is preliminary data.</text>
</comment>
<dbReference type="SUPFAM" id="SSF47954">
    <property type="entry name" value="Cyclin-like"/>
    <property type="match status" value="1"/>
</dbReference>
<protein>
    <recommendedName>
        <fullName evidence="5">Cyclin-like domain-containing protein</fullName>
    </recommendedName>
</protein>
<keyword evidence="1" id="KW-0132">Cell division</keyword>
<dbReference type="Proteomes" id="UP001623330">
    <property type="component" value="Unassembled WGS sequence"/>
</dbReference>
<dbReference type="EMBL" id="JBEVYD010000013">
    <property type="protein sequence ID" value="KAL3228620.1"/>
    <property type="molecule type" value="Genomic_DNA"/>
</dbReference>
<sequence length="612" mass="68066">MSQRAIKNAVYESSLPNLQYLAQVRRNITAIKASNPTLVRKELKIHHLTIQENSPNQLSHLLSLETELNHATSVTKSLSNFKAQPQINHKMRALIFDFLMYCHTRLNLSTSTLFLAFDILDRYASKFVIKSSTYQLIALTALWISSKYWDSKNRVATLKVLQSLCCNQFTAGQFKEMELHLLKSLNWSLCHIATYDSFIDMLLFLKTNNANGNELPKQLNINEIKLGAILLCELASFNLDLAFNYNQSSIALAAITIVSMSLNFYNLNKWEDLQLNVNDDNLINICKELLTLISDIESLPSSFKFKYMASKLGHGDSKAENSIPTSKRILDALQNYHIQLQVEELYRSQDIANSYPFSPDSTSPNGSPLSNTFDEIPALSSASSSAFSSPSYSPKNFGSVPNATNTSTDEPHVYNKNLTLNDQSMISSQNNLLRKRQGLDSCASALSPYPTGGNSNTAMNNFISPFASPDLFSFAPSSNSSFPNRNIHKHNKTLSITESIFTPQCSSGLPSRSGSTFCLPITPNTPSLLQSKMMKNQLGKRQSSISSAAGSVHKMGSHLRNSQYLCHVSNKSSVSSISSTSSFVKGHHKRASSSMDIDFFPSERTCKRIDSR</sequence>
<dbReference type="InterPro" id="IPR006671">
    <property type="entry name" value="Cyclin_N"/>
</dbReference>
<keyword evidence="2 4" id="KW-0195">Cyclin</keyword>
<evidence type="ECO:0000313" key="7">
    <source>
        <dbReference type="Proteomes" id="UP001623330"/>
    </source>
</evidence>
<dbReference type="Pfam" id="PF00134">
    <property type="entry name" value="Cyclin_N"/>
    <property type="match status" value="1"/>
</dbReference>
<evidence type="ECO:0000313" key="6">
    <source>
        <dbReference type="EMBL" id="KAL3228620.1"/>
    </source>
</evidence>
<reference evidence="6 7" key="1">
    <citation type="submission" date="2024-05" db="EMBL/GenBank/DDBJ databases">
        <title>Long read based assembly of the Candida bracarensis genome reveals expanded adhesin content.</title>
        <authorList>
            <person name="Marcet-Houben M."/>
            <person name="Ksiezopolska E."/>
            <person name="Gabaldon T."/>
        </authorList>
    </citation>
    <scope>NUCLEOTIDE SEQUENCE [LARGE SCALE GENOMIC DNA]</scope>
    <source>
        <strain evidence="6 7">CBM6</strain>
    </source>
</reference>
<comment type="similarity">
    <text evidence="4">Belongs to the cyclin family.</text>
</comment>
<dbReference type="InterPro" id="IPR036915">
    <property type="entry name" value="Cyclin-like_sf"/>
</dbReference>
<dbReference type="PROSITE" id="PS00292">
    <property type="entry name" value="CYCLINS"/>
    <property type="match status" value="1"/>
</dbReference>
<evidence type="ECO:0000256" key="4">
    <source>
        <dbReference type="RuleBase" id="RU000383"/>
    </source>
</evidence>
<evidence type="ECO:0000259" key="5">
    <source>
        <dbReference type="SMART" id="SM00385"/>
    </source>
</evidence>
<organism evidence="6 7">
    <name type="scientific">Nakaseomyces bracarensis</name>
    <dbReference type="NCBI Taxonomy" id="273131"/>
    <lineage>
        <taxon>Eukaryota</taxon>
        <taxon>Fungi</taxon>
        <taxon>Dikarya</taxon>
        <taxon>Ascomycota</taxon>
        <taxon>Saccharomycotina</taxon>
        <taxon>Saccharomycetes</taxon>
        <taxon>Saccharomycetales</taxon>
        <taxon>Saccharomycetaceae</taxon>
        <taxon>Nakaseomyces</taxon>
    </lineage>
</organism>
<gene>
    <name evidence="6" type="ORF">RNJ44_02565</name>
</gene>
<evidence type="ECO:0000256" key="2">
    <source>
        <dbReference type="ARBA" id="ARBA00023127"/>
    </source>
</evidence>
<evidence type="ECO:0000256" key="3">
    <source>
        <dbReference type="ARBA" id="ARBA00023306"/>
    </source>
</evidence>
<dbReference type="InterPro" id="IPR039361">
    <property type="entry name" value="Cyclin"/>
</dbReference>
<name>A0ABR4NM25_9SACH</name>
<dbReference type="CDD" id="cd20559">
    <property type="entry name" value="CYCLIN_ScCLN_like"/>
    <property type="match status" value="1"/>
</dbReference>
<feature type="domain" description="Cyclin-like" evidence="5">
    <location>
        <begin position="97"/>
        <end position="183"/>
    </location>
</feature>
<keyword evidence="3" id="KW-0131">Cell cycle</keyword>
<proteinExistence type="inferred from homology"/>
<dbReference type="InterPro" id="IPR048258">
    <property type="entry name" value="Cyclins_cyclin-box"/>
</dbReference>
<evidence type="ECO:0000256" key="1">
    <source>
        <dbReference type="ARBA" id="ARBA00022618"/>
    </source>
</evidence>